<dbReference type="CDD" id="cd08703">
    <property type="entry name" value="FDH_Hydrolase_C"/>
    <property type="match status" value="1"/>
</dbReference>
<dbReference type="EC" id="1.5.1.6" evidence="9"/>
<dbReference type="InterPro" id="IPR011407">
    <property type="entry name" value="10_FTHF_DH"/>
</dbReference>
<dbReference type="Pfam" id="PF00551">
    <property type="entry name" value="Formyl_trans_N"/>
    <property type="match status" value="1"/>
</dbReference>
<evidence type="ECO:0000256" key="6">
    <source>
        <dbReference type="ARBA" id="ARBA00022857"/>
    </source>
</evidence>
<dbReference type="InterPro" id="IPR016161">
    <property type="entry name" value="Ald_DH/histidinol_DH"/>
</dbReference>
<dbReference type="AlphaFoldDB" id="A0A5F8GIH9"/>
<feature type="binding site" evidence="12">
    <location>
        <begin position="585"/>
        <end position="586"/>
    </location>
    <ligand>
        <name>NADP(+)</name>
        <dbReference type="ChEBI" id="CHEBI:58349"/>
    </ligand>
</feature>
<keyword evidence="5 9" id="KW-0554">One-carbon metabolism</keyword>
<dbReference type="FunFam" id="3.40.605.10:FF:000001">
    <property type="entry name" value="Aldehyde dehydrogenase 1"/>
    <property type="match status" value="1"/>
</dbReference>
<evidence type="ECO:0000313" key="17">
    <source>
        <dbReference type="Ensembl" id="ENSMODP00000046966.1"/>
    </source>
</evidence>
<dbReference type="GO" id="GO:0016155">
    <property type="term" value="F:formyltetrahydrofolate dehydrogenase activity"/>
    <property type="evidence" value="ECO:0007669"/>
    <property type="project" value="UniProtKB-UniRule"/>
</dbReference>
<dbReference type="InterPro" id="IPR036477">
    <property type="entry name" value="Formyl_transf_N_sf"/>
</dbReference>
<dbReference type="Gene3D" id="3.40.50.170">
    <property type="entry name" value="Formyl transferase, N-terminal domain"/>
    <property type="match status" value="1"/>
</dbReference>
<comment type="catalytic activity">
    <reaction evidence="8">
        <text>(6R)-10-formyltetrahydrofolate + NADP(+) + H2O = (6S)-5,6,7,8-tetrahydrofolate + CO2 + NADPH + H(+)</text>
        <dbReference type="Rhea" id="RHEA:10180"/>
        <dbReference type="ChEBI" id="CHEBI:15377"/>
        <dbReference type="ChEBI" id="CHEBI:15378"/>
        <dbReference type="ChEBI" id="CHEBI:16526"/>
        <dbReference type="ChEBI" id="CHEBI:57453"/>
        <dbReference type="ChEBI" id="CHEBI:57783"/>
        <dbReference type="ChEBI" id="CHEBI:58349"/>
        <dbReference type="ChEBI" id="CHEBI:195366"/>
        <dbReference type="EC" id="1.5.1.6"/>
    </reaction>
    <physiologicalReaction direction="left-to-right" evidence="8">
        <dbReference type="Rhea" id="RHEA:10181"/>
    </physiologicalReaction>
</comment>
<comment type="similarity">
    <text evidence="15">Belongs to the aldehyde dehydrogenase family.</text>
</comment>
<dbReference type="Pfam" id="PF02911">
    <property type="entry name" value="Formyl_trans_C"/>
    <property type="match status" value="1"/>
</dbReference>
<evidence type="ECO:0000256" key="13">
    <source>
        <dbReference type="PIRSR" id="PIRSR036489-4"/>
    </source>
</evidence>
<dbReference type="InterPro" id="IPR005793">
    <property type="entry name" value="Formyl_trans_C"/>
</dbReference>
<feature type="binding site" evidence="11">
    <location>
        <begin position="88"/>
        <end position="90"/>
    </location>
    <ligand>
        <name>(6R)-10-formyltetrahydrofolate</name>
        <dbReference type="ChEBI" id="CHEBI:195366"/>
    </ligand>
</feature>
<dbReference type="SUPFAM" id="SSF50486">
    <property type="entry name" value="FMT C-terminal domain-like"/>
    <property type="match status" value="1"/>
</dbReference>
<evidence type="ECO:0000256" key="12">
    <source>
        <dbReference type="PIRSR" id="PIRSR036489-3"/>
    </source>
</evidence>
<dbReference type="InterPro" id="IPR002376">
    <property type="entry name" value="Formyl_transf_N"/>
</dbReference>
<dbReference type="SUPFAM" id="SSF47336">
    <property type="entry name" value="ACP-like"/>
    <property type="match status" value="1"/>
</dbReference>
<dbReference type="InterPro" id="IPR011034">
    <property type="entry name" value="Formyl_transferase-like_C_sf"/>
</dbReference>
<dbReference type="PIRSF" id="PIRSF036489">
    <property type="entry name" value="10-FTHFDH"/>
    <property type="match status" value="1"/>
</dbReference>
<sequence>MRIAIIGQSLFGQEVYSRLRKEGHQVVGVFTIPDKDGKADPLALEAEKDHVPVFKFPRWRLKGKALPEVVEQYKSLGAQLNVLPFCSQFIPMEVINAPEHGSIIYHPSLLPRHRGASAINWTLIHGDKKGGFTVFWADDGLDTGDILLQKECDVLPDDTVSSLYNRFLFPEGVNGMVEAVRLITEGKAPRIPQTEEGATYEGIQKKENAKINWDQPAEAIHNWIRGNDKVPGAWTEANGQMLTFFGSTLNDNGLVPEGDTLDIPGASQPGIITKVGLVLFGNDGKMLVVKNIQLEDGKMIPACHFFKSAESTTLELTEEELVTAETIRDAWQRILPNVAEIESSTDFFKSGAASVDVVRLIEEVKLQCNGLELENEDVYMATTFGDFIQMLIRKLRGEDGEEEQAIDYVGSKSCLLQKLGSTFLEKLADLMEEHQEELATIEAIDSGAVYTLALKTHVGMSIQTFRYFAGWCDKIQGTTIPINQARPNRNLTFTKKEPVGVCGIVIPWNYPLMMLSWKTAACLAAGNTLVIKPAQVTPLTALKFAELTVKAGIPKGVVNVLPGSGSLVGQRLSDHPDVRKIGFTGSTEIGKHIMKSCALSNVKKVSLELGGKSPLIIFADCDLSKAIQMGMSSVFFNKGENCIAAGRLFLENSIHDQFVQKVVEEVKKLKIGDPLDRATNHGPQNHHAHLQKLIEYCQKGVKEGATLVYGGKQVSRPGFFFEPTIFTNVEDHMFVAQEESFGPIMIISRFPDGDIDGVLQRANATEFGLASGVFTQNINKALYVSDKLQAGTVFINTYNKTDVAAPFGGFKQSGFGKDLGEAALNEYLKIKTVTFEY</sequence>
<dbReference type="InterPro" id="IPR015590">
    <property type="entry name" value="Aldehyde_DH_dom"/>
</dbReference>
<dbReference type="FunFam" id="3.40.50.170:FF:000002">
    <property type="entry name" value="10-formyltetrahydrofolate dehydrogenase"/>
    <property type="match status" value="1"/>
</dbReference>
<evidence type="ECO:0000256" key="1">
    <source>
        <dbReference type="ARBA" id="ARBA00007995"/>
    </source>
</evidence>
<name>A0A5F8GIH9_MONDO</name>
<keyword evidence="6 9" id="KW-0521">NADP</keyword>
<dbReference type="InterPro" id="IPR016162">
    <property type="entry name" value="Ald_DH_N"/>
</dbReference>
<dbReference type="FunFam" id="3.10.25.10:FF:000002">
    <property type="entry name" value="10-formyltetrahydrofolate dehydrogenase"/>
    <property type="match status" value="1"/>
</dbReference>
<evidence type="ECO:0000256" key="9">
    <source>
        <dbReference type="PIRNR" id="PIRNR036489"/>
    </source>
</evidence>
<dbReference type="InterPro" id="IPR029510">
    <property type="entry name" value="Ald_DH_CS_GLU"/>
</dbReference>
<dbReference type="InterPro" id="IPR037022">
    <property type="entry name" value="Formyl_trans_C_sf"/>
</dbReference>
<reference evidence="17" key="3">
    <citation type="submission" date="2025-09" db="UniProtKB">
        <authorList>
            <consortium name="Ensembl"/>
        </authorList>
    </citation>
    <scope>IDENTIFICATION</scope>
</reference>
<dbReference type="FunFam" id="3.40.605.10:FF:000026">
    <property type="entry name" value="Aldehyde dehydrogenase, putative"/>
    <property type="match status" value="1"/>
</dbReference>
<proteinExistence type="inferred from homology"/>
<dbReference type="PROSITE" id="PS00373">
    <property type="entry name" value="GART"/>
    <property type="match status" value="1"/>
</dbReference>
<dbReference type="SUPFAM" id="SSF53328">
    <property type="entry name" value="Formyltransferase"/>
    <property type="match status" value="1"/>
</dbReference>
<keyword evidence="7 9" id="KW-0560">Oxidoreductase</keyword>
<dbReference type="PANTHER" id="PTHR11699">
    <property type="entry name" value="ALDEHYDE DEHYDROGENASE-RELATED"/>
    <property type="match status" value="1"/>
</dbReference>
<dbReference type="GO" id="GO:0009258">
    <property type="term" value="P:10-formyltetrahydrofolate catabolic process"/>
    <property type="evidence" value="ECO:0007669"/>
    <property type="project" value="UniProtKB-UniRule"/>
</dbReference>
<evidence type="ECO:0000256" key="15">
    <source>
        <dbReference type="RuleBase" id="RU003345"/>
    </source>
</evidence>
<dbReference type="GO" id="GO:0006730">
    <property type="term" value="P:one-carbon metabolic process"/>
    <property type="evidence" value="ECO:0007669"/>
    <property type="project" value="UniProtKB-KW"/>
</dbReference>
<dbReference type="Gene3D" id="3.40.605.10">
    <property type="entry name" value="Aldehyde Dehydrogenase, Chain A, domain 1"/>
    <property type="match status" value="1"/>
</dbReference>
<evidence type="ECO:0000256" key="14">
    <source>
        <dbReference type="PROSITE-ProRule" id="PRU10007"/>
    </source>
</evidence>
<dbReference type="Pfam" id="PF00550">
    <property type="entry name" value="PP-binding"/>
    <property type="match status" value="1"/>
</dbReference>
<dbReference type="InterPro" id="IPR016163">
    <property type="entry name" value="Ald_DH_C"/>
</dbReference>
<feature type="active site" evidence="14">
    <location>
        <position position="608"/>
    </location>
</feature>
<dbReference type="Gene3D" id="3.10.25.10">
    <property type="entry name" value="Formyl transferase, C-terminal domain"/>
    <property type="match status" value="1"/>
</dbReference>
<dbReference type="CDD" id="cd08647">
    <property type="entry name" value="FMT_core_FDH_N"/>
    <property type="match status" value="1"/>
</dbReference>
<dbReference type="Pfam" id="PF00171">
    <property type="entry name" value="Aldedh"/>
    <property type="match status" value="1"/>
</dbReference>
<feature type="binding site" evidence="12">
    <location>
        <begin position="532"/>
        <end position="535"/>
    </location>
    <ligand>
        <name>NADP(+)</name>
        <dbReference type="ChEBI" id="CHEBI:58349"/>
    </ligand>
</feature>
<comment type="similarity">
    <text evidence="2 9">In the N-terminal section; belongs to the GART family.</text>
</comment>
<feature type="domain" description="Carrier" evidence="16">
    <location>
        <begin position="318"/>
        <end position="395"/>
    </location>
</feature>
<evidence type="ECO:0000259" key="16">
    <source>
        <dbReference type="PROSITE" id="PS50075"/>
    </source>
</evidence>
<feature type="active site" description="Proton acceptor" evidence="10">
    <location>
        <position position="608"/>
    </location>
</feature>
<dbReference type="FunFam" id="1.10.1200.10:FF:000002">
    <property type="entry name" value="10-formyltetrahydrofolate dehydrogenase"/>
    <property type="match status" value="1"/>
</dbReference>
<dbReference type="SUPFAM" id="SSF53720">
    <property type="entry name" value="ALDH-like"/>
    <property type="match status" value="1"/>
</dbReference>
<keyword evidence="4" id="KW-0597">Phosphoprotein</keyword>
<dbReference type="GeneTree" id="ENSGT00940000160913"/>
<dbReference type="Bgee" id="ENSMODG00000007603">
    <property type="expression patterns" value="Expressed in liver and 14 other cell types or tissues"/>
</dbReference>
<dbReference type="InterPro" id="IPR001555">
    <property type="entry name" value="GART_AS"/>
</dbReference>
<dbReference type="Proteomes" id="UP000002280">
    <property type="component" value="Chromosome 6"/>
</dbReference>
<keyword evidence="18" id="KW-1185">Reference proteome</keyword>
<dbReference type="PROSITE" id="PS50075">
    <property type="entry name" value="CARRIER"/>
    <property type="match status" value="1"/>
</dbReference>
<comment type="similarity">
    <text evidence="1 9">In the C-terminal section; belongs to the aldehyde dehydrogenase family. ALDH1L subfamily.</text>
</comment>
<evidence type="ECO:0000256" key="4">
    <source>
        <dbReference type="ARBA" id="ARBA00022553"/>
    </source>
</evidence>
<reference evidence="17" key="2">
    <citation type="submission" date="2025-08" db="UniProtKB">
        <authorList>
            <consortium name="Ensembl"/>
        </authorList>
    </citation>
    <scope>IDENTIFICATION</scope>
</reference>
<evidence type="ECO:0000256" key="10">
    <source>
        <dbReference type="PIRSR" id="PIRSR036489-1"/>
    </source>
</evidence>
<dbReference type="Gene3D" id="3.40.309.10">
    <property type="entry name" value="Aldehyde Dehydrogenase, Chain A, domain 2"/>
    <property type="match status" value="1"/>
</dbReference>
<keyword evidence="3" id="KW-0596">Phosphopantetheine</keyword>
<evidence type="ECO:0000256" key="5">
    <source>
        <dbReference type="ARBA" id="ARBA00022563"/>
    </source>
</evidence>
<dbReference type="InterPro" id="IPR036736">
    <property type="entry name" value="ACP-like_sf"/>
</dbReference>
<evidence type="ECO:0000256" key="8">
    <source>
        <dbReference type="ARBA" id="ARBA00048239"/>
    </source>
</evidence>
<evidence type="ECO:0000256" key="11">
    <source>
        <dbReference type="PIRSR" id="PIRSR036489-2"/>
    </source>
</evidence>
<dbReference type="InterPro" id="IPR016160">
    <property type="entry name" value="Ald_DH_CS_CYS"/>
</dbReference>
<feature type="active site" description="Proton donor" evidence="10">
    <location>
        <position position="106"/>
    </location>
</feature>
<dbReference type="FunFam" id="3.40.309.10:FF:000008">
    <property type="entry name" value="Cytosolic 10-formyltetrahydrofolate dehydrogenase"/>
    <property type="match status" value="1"/>
</dbReference>
<accession>A0A5F8GIH9</accession>
<evidence type="ECO:0000256" key="2">
    <source>
        <dbReference type="ARBA" id="ARBA00010978"/>
    </source>
</evidence>
<feature type="binding site" evidence="12">
    <location>
        <position position="692"/>
    </location>
    <ligand>
        <name>NADP(+)</name>
        <dbReference type="ChEBI" id="CHEBI:58349"/>
    </ligand>
</feature>
<gene>
    <name evidence="17" type="primary">ALDH1L1</name>
</gene>
<feature type="site" description="Essential for catalytic activity" evidence="13">
    <location>
        <position position="142"/>
    </location>
</feature>
<protein>
    <recommendedName>
        <fullName evidence="9">10-formyltetrahydrofolate dehydrogenase</fullName>
        <ecNumber evidence="9">1.5.1.6</ecNumber>
    </recommendedName>
</protein>
<feature type="binding site" evidence="12">
    <location>
        <begin position="506"/>
        <end position="508"/>
    </location>
    <ligand>
        <name>NADP(+)</name>
        <dbReference type="ChEBI" id="CHEBI:58349"/>
    </ligand>
</feature>
<dbReference type="Ensembl" id="ENSMODT00000052084.1">
    <property type="protein sequence ID" value="ENSMODP00000046966.1"/>
    <property type="gene ID" value="ENSMODG00000007603.4"/>
</dbReference>
<evidence type="ECO:0000313" key="18">
    <source>
        <dbReference type="Proteomes" id="UP000002280"/>
    </source>
</evidence>
<dbReference type="GO" id="GO:0016620">
    <property type="term" value="F:oxidoreductase activity, acting on the aldehyde or oxo group of donors, NAD or NADP as acceptor"/>
    <property type="evidence" value="ECO:0007669"/>
    <property type="project" value="InterPro"/>
</dbReference>
<dbReference type="GO" id="GO:0005737">
    <property type="term" value="C:cytoplasm"/>
    <property type="evidence" value="ECO:0007669"/>
    <property type="project" value="InterPro"/>
</dbReference>
<dbReference type="InterPro" id="IPR009081">
    <property type="entry name" value="PP-bd_ACP"/>
</dbReference>
<feature type="binding site" evidence="12">
    <location>
        <begin position="565"/>
        <end position="570"/>
    </location>
    <ligand>
        <name>NADP(+)</name>
        <dbReference type="ChEBI" id="CHEBI:58349"/>
    </ligand>
</feature>
<organism evidence="17 18">
    <name type="scientific">Monodelphis domestica</name>
    <name type="common">Gray short-tailed opossum</name>
    <dbReference type="NCBI Taxonomy" id="13616"/>
    <lineage>
        <taxon>Eukaryota</taxon>
        <taxon>Metazoa</taxon>
        <taxon>Chordata</taxon>
        <taxon>Craniata</taxon>
        <taxon>Vertebrata</taxon>
        <taxon>Euteleostomi</taxon>
        <taxon>Mammalia</taxon>
        <taxon>Metatheria</taxon>
        <taxon>Didelphimorphia</taxon>
        <taxon>Didelphidae</taxon>
        <taxon>Monodelphis</taxon>
    </lineage>
</organism>
<feature type="binding site" evidence="12">
    <location>
        <begin position="739"/>
        <end position="741"/>
    </location>
    <ligand>
        <name>NADP(+)</name>
        <dbReference type="ChEBI" id="CHEBI:58349"/>
    </ligand>
</feature>
<feature type="active site" description="Proton donor" evidence="10">
    <location>
        <position position="642"/>
    </location>
</feature>
<evidence type="ECO:0000256" key="3">
    <source>
        <dbReference type="ARBA" id="ARBA00022450"/>
    </source>
</evidence>
<feature type="binding site" evidence="11">
    <location>
        <position position="142"/>
    </location>
    <ligand>
        <name>(6R)-10-formyltetrahydrofolate</name>
        <dbReference type="ChEBI" id="CHEBI:195366"/>
    </ligand>
</feature>
<dbReference type="PROSITE" id="PS00687">
    <property type="entry name" value="ALDEHYDE_DEHYDR_GLU"/>
    <property type="match status" value="1"/>
</dbReference>
<dbReference type="Gene3D" id="1.10.1200.10">
    <property type="entry name" value="ACP-like"/>
    <property type="match status" value="1"/>
</dbReference>
<reference evidence="17 18" key="1">
    <citation type="journal article" date="2007" name="Nature">
        <title>Genome of the marsupial Monodelphis domestica reveals innovation in non-coding sequences.</title>
        <authorList>
            <person name="Mikkelsen T.S."/>
            <person name="Wakefield M.J."/>
            <person name="Aken B."/>
            <person name="Amemiya C.T."/>
            <person name="Chang J.L."/>
            <person name="Duke S."/>
            <person name="Garber M."/>
            <person name="Gentles A.J."/>
            <person name="Goodstadt L."/>
            <person name="Heger A."/>
            <person name="Jurka J."/>
            <person name="Kamal M."/>
            <person name="Mauceli E."/>
            <person name="Searle S.M."/>
            <person name="Sharpe T."/>
            <person name="Baker M.L."/>
            <person name="Batzer M.A."/>
            <person name="Benos P.V."/>
            <person name="Belov K."/>
            <person name="Clamp M."/>
            <person name="Cook A."/>
            <person name="Cuff J."/>
            <person name="Das R."/>
            <person name="Davidow L."/>
            <person name="Deakin J.E."/>
            <person name="Fazzari M.J."/>
            <person name="Glass J.L."/>
            <person name="Grabherr M."/>
            <person name="Greally J.M."/>
            <person name="Gu W."/>
            <person name="Hore T.A."/>
            <person name="Huttley G.A."/>
            <person name="Kleber M."/>
            <person name="Jirtle R.L."/>
            <person name="Koina E."/>
            <person name="Lee J.T."/>
            <person name="Mahony S."/>
            <person name="Marra M.A."/>
            <person name="Miller R.D."/>
            <person name="Nicholls R.D."/>
            <person name="Oda M."/>
            <person name="Papenfuss A.T."/>
            <person name="Parra Z.E."/>
            <person name="Pollock D.D."/>
            <person name="Ray D.A."/>
            <person name="Schein J.E."/>
            <person name="Speed T.P."/>
            <person name="Thompson K."/>
            <person name="VandeBerg J.L."/>
            <person name="Wade C.M."/>
            <person name="Walker J.A."/>
            <person name="Waters P.D."/>
            <person name="Webber C."/>
            <person name="Weidman J.R."/>
            <person name="Xie X."/>
            <person name="Zody M.C."/>
            <person name="Baldwin J."/>
            <person name="Abdouelleil A."/>
            <person name="Abdulkadir J."/>
            <person name="Abebe A."/>
            <person name="Abera B."/>
            <person name="Abreu J."/>
            <person name="Acer S.C."/>
            <person name="Aftuck L."/>
            <person name="Alexander A."/>
            <person name="An P."/>
            <person name="Anderson E."/>
            <person name="Anderson S."/>
            <person name="Arachi H."/>
            <person name="Azer M."/>
            <person name="Bachantsang P."/>
            <person name="Barry A."/>
            <person name="Bayul T."/>
            <person name="Berlin A."/>
            <person name="Bessette D."/>
            <person name="Bloom T."/>
            <person name="Bloom T."/>
            <person name="Boguslavskiy L."/>
            <person name="Bonnet C."/>
            <person name="Boukhgalter B."/>
            <person name="Bourzgui I."/>
            <person name="Brown A."/>
            <person name="Cahill P."/>
            <person name="Channer S."/>
            <person name="Cheshatsang Y."/>
            <person name="Chuda L."/>
            <person name="Citroen M."/>
            <person name="Collymore A."/>
            <person name="Cooke P."/>
            <person name="Costello M."/>
            <person name="D'Aco K."/>
            <person name="Daza R."/>
            <person name="De Haan G."/>
            <person name="DeGray S."/>
            <person name="DeMaso C."/>
            <person name="Dhargay N."/>
            <person name="Dooley K."/>
            <person name="Dooley E."/>
            <person name="Doricent M."/>
            <person name="Dorje P."/>
            <person name="Dorjee K."/>
            <person name="Dupes A."/>
            <person name="Elong R."/>
            <person name="Falk J."/>
            <person name="Farina A."/>
            <person name="Faro S."/>
            <person name="Ferguson D."/>
            <person name="Fisher S."/>
            <person name="Foley C.D."/>
            <person name="Franke A."/>
            <person name="Friedrich D."/>
            <person name="Gadbois L."/>
            <person name="Gearin G."/>
            <person name="Gearin C.R."/>
            <person name="Giannoukos G."/>
            <person name="Goode T."/>
            <person name="Graham J."/>
            <person name="Grandbois E."/>
            <person name="Grewal S."/>
            <person name="Gyaltsen K."/>
            <person name="Hafez N."/>
            <person name="Hagos B."/>
            <person name="Hall J."/>
            <person name="Henson C."/>
            <person name="Hollinger A."/>
            <person name="Honan T."/>
            <person name="Huard M.D."/>
            <person name="Hughes L."/>
            <person name="Hurhula B."/>
            <person name="Husby M.E."/>
            <person name="Kamat A."/>
            <person name="Kanga B."/>
            <person name="Kashin S."/>
            <person name="Khazanovich D."/>
            <person name="Kisner P."/>
            <person name="Lance K."/>
            <person name="Lara M."/>
            <person name="Lee W."/>
            <person name="Lennon N."/>
            <person name="Letendre F."/>
            <person name="LeVine R."/>
            <person name="Lipovsky A."/>
            <person name="Liu X."/>
            <person name="Liu J."/>
            <person name="Liu S."/>
            <person name="Lokyitsang T."/>
            <person name="Lokyitsang Y."/>
            <person name="Lubonja R."/>
            <person name="Lui A."/>
            <person name="MacDonald P."/>
            <person name="Magnisalis V."/>
            <person name="Maru K."/>
            <person name="Matthews C."/>
            <person name="McCusker W."/>
            <person name="McDonough S."/>
            <person name="Mehta T."/>
            <person name="Meldrim J."/>
            <person name="Meneus L."/>
            <person name="Mihai O."/>
            <person name="Mihalev A."/>
            <person name="Mihova T."/>
            <person name="Mittelman R."/>
            <person name="Mlenga V."/>
            <person name="Montmayeur A."/>
            <person name="Mulrain L."/>
            <person name="Navidi A."/>
            <person name="Naylor J."/>
            <person name="Negash T."/>
            <person name="Nguyen T."/>
            <person name="Nguyen N."/>
            <person name="Nicol R."/>
            <person name="Norbu C."/>
            <person name="Norbu N."/>
            <person name="Novod N."/>
            <person name="O'Neill B."/>
            <person name="Osman S."/>
            <person name="Markiewicz E."/>
            <person name="Oyono O.L."/>
            <person name="Patti C."/>
            <person name="Phunkhang P."/>
            <person name="Pierre F."/>
            <person name="Priest M."/>
            <person name="Raghuraman S."/>
            <person name="Rege F."/>
            <person name="Reyes R."/>
            <person name="Rise C."/>
            <person name="Rogov P."/>
            <person name="Ross K."/>
            <person name="Ryan E."/>
            <person name="Settipalli S."/>
            <person name="Shea T."/>
            <person name="Sherpa N."/>
            <person name="Shi L."/>
            <person name="Shih D."/>
            <person name="Sparrow T."/>
            <person name="Spaulding J."/>
            <person name="Stalker J."/>
            <person name="Stange-Thomann N."/>
            <person name="Stavropoulos S."/>
            <person name="Stone C."/>
            <person name="Strader C."/>
            <person name="Tesfaye S."/>
            <person name="Thomson T."/>
            <person name="Thoulutsang Y."/>
            <person name="Thoulutsang D."/>
            <person name="Topham K."/>
            <person name="Topping I."/>
            <person name="Tsamla T."/>
            <person name="Vassiliev H."/>
            <person name="Vo A."/>
            <person name="Wangchuk T."/>
            <person name="Wangdi T."/>
            <person name="Weiand M."/>
            <person name="Wilkinson J."/>
            <person name="Wilson A."/>
            <person name="Yadav S."/>
            <person name="Young G."/>
            <person name="Yu Q."/>
            <person name="Zembek L."/>
            <person name="Zhong D."/>
            <person name="Zimmer A."/>
            <person name="Zwirko Z."/>
            <person name="Jaffe D.B."/>
            <person name="Alvarez P."/>
            <person name="Brockman W."/>
            <person name="Butler J."/>
            <person name="Chin C."/>
            <person name="Gnerre S."/>
            <person name="MacCallum I."/>
            <person name="Graves J.A."/>
            <person name="Ponting C.P."/>
            <person name="Breen M."/>
            <person name="Samollow P.B."/>
            <person name="Lander E.S."/>
            <person name="Lindblad-Toh K."/>
        </authorList>
    </citation>
    <scope>NUCLEOTIDE SEQUENCE [LARGE SCALE GENOMIC DNA]</scope>
</reference>
<dbReference type="PROSITE" id="PS00070">
    <property type="entry name" value="ALDEHYDE_DEHYDR_CYS"/>
    <property type="match status" value="1"/>
</dbReference>
<evidence type="ECO:0000256" key="7">
    <source>
        <dbReference type="ARBA" id="ARBA00023002"/>
    </source>
</evidence>